<dbReference type="PANTHER" id="PTHR36838">
    <property type="entry name" value="AUXIN EFFLUX CARRIER FAMILY PROTEIN"/>
    <property type="match status" value="1"/>
</dbReference>
<feature type="transmembrane region" description="Helical" evidence="8">
    <location>
        <begin position="6"/>
        <end position="25"/>
    </location>
</feature>
<comment type="caution">
    <text evidence="9">The sequence shown here is derived from an EMBL/GenBank/DDBJ whole genome shotgun (WGS) entry which is preliminary data.</text>
</comment>
<keyword evidence="6 8" id="KW-1133">Transmembrane helix</keyword>
<evidence type="ECO:0000313" key="10">
    <source>
        <dbReference type="Proteomes" id="UP000191154"/>
    </source>
</evidence>
<organism evidence="9 10">
    <name type="scientific">Clostridium saccharobutylicum</name>
    <dbReference type="NCBI Taxonomy" id="169679"/>
    <lineage>
        <taxon>Bacteria</taxon>
        <taxon>Bacillati</taxon>
        <taxon>Bacillota</taxon>
        <taxon>Clostridia</taxon>
        <taxon>Eubacteriales</taxon>
        <taxon>Clostridiaceae</taxon>
        <taxon>Clostridium</taxon>
    </lineage>
</organism>
<dbReference type="GO" id="GO:0005886">
    <property type="term" value="C:plasma membrane"/>
    <property type="evidence" value="ECO:0007669"/>
    <property type="project" value="UniProtKB-SubCell"/>
</dbReference>
<feature type="transmembrane region" description="Helical" evidence="8">
    <location>
        <begin position="189"/>
        <end position="213"/>
    </location>
</feature>
<dbReference type="InterPro" id="IPR038770">
    <property type="entry name" value="Na+/solute_symporter_sf"/>
</dbReference>
<name>A0A1S8NBL7_CLOSA</name>
<dbReference type="PANTHER" id="PTHR36838:SF1">
    <property type="entry name" value="SLR1864 PROTEIN"/>
    <property type="match status" value="1"/>
</dbReference>
<feature type="transmembrane region" description="Helical" evidence="8">
    <location>
        <begin position="257"/>
        <end position="277"/>
    </location>
</feature>
<dbReference type="EMBL" id="LZYZ01000003">
    <property type="protein sequence ID" value="OOM13867.1"/>
    <property type="molecule type" value="Genomic_DNA"/>
</dbReference>
<evidence type="ECO:0000256" key="2">
    <source>
        <dbReference type="ARBA" id="ARBA00010145"/>
    </source>
</evidence>
<dbReference type="Pfam" id="PF03547">
    <property type="entry name" value="Mem_trans"/>
    <property type="match status" value="2"/>
</dbReference>
<evidence type="ECO:0000256" key="6">
    <source>
        <dbReference type="ARBA" id="ARBA00022989"/>
    </source>
</evidence>
<evidence type="ECO:0000256" key="5">
    <source>
        <dbReference type="ARBA" id="ARBA00022692"/>
    </source>
</evidence>
<dbReference type="AlphaFoldDB" id="A0A1S8NBL7"/>
<feature type="transmembrane region" description="Helical" evidence="8">
    <location>
        <begin position="37"/>
        <end position="55"/>
    </location>
</feature>
<feature type="transmembrane region" description="Helical" evidence="8">
    <location>
        <begin position="289"/>
        <end position="310"/>
    </location>
</feature>
<dbReference type="Proteomes" id="UP000191154">
    <property type="component" value="Unassembled WGS sequence"/>
</dbReference>
<feature type="transmembrane region" description="Helical" evidence="8">
    <location>
        <begin position="127"/>
        <end position="148"/>
    </location>
</feature>
<sequence>MELGIIVAKQVIIMFILIGIGILAFKKKIVTIEATNIYSNFLLVFVVPALIINAYQRGMVKEQLIGLGYSFLLAIVFHVMAIIVVNVFIKKREDSNYRVERMGAIYSNCGFMAFPVLLALLGEEGALYGTAFIGIFNVFSWTNGVTILTGENTINIKKIVFNPGSLGFIVGLILYLTQIQIGDVISQTISYVASLNTPLAMVITGVFLANINIKETLKDFNIYKSVLLRTVILPLIMIFLIKITGFESWFDTAKSVAIAHIVACSCPAAASTILLVARKGLNSEHGAKLVTMSTLFSVITIPALTIFINLL</sequence>
<evidence type="ECO:0000256" key="1">
    <source>
        <dbReference type="ARBA" id="ARBA00004651"/>
    </source>
</evidence>
<gene>
    <name evidence="9" type="ORF">CLOSAC_19530</name>
</gene>
<keyword evidence="3" id="KW-0813">Transport</keyword>
<keyword evidence="5 8" id="KW-0812">Transmembrane</keyword>
<evidence type="ECO:0000256" key="7">
    <source>
        <dbReference type="ARBA" id="ARBA00023136"/>
    </source>
</evidence>
<feature type="transmembrane region" description="Helical" evidence="8">
    <location>
        <begin position="225"/>
        <end position="245"/>
    </location>
</feature>
<dbReference type="Gene3D" id="1.20.1530.20">
    <property type="match status" value="1"/>
</dbReference>
<feature type="transmembrane region" description="Helical" evidence="8">
    <location>
        <begin position="101"/>
        <end position="121"/>
    </location>
</feature>
<feature type="transmembrane region" description="Helical" evidence="8">
    <location>
        <begin position="160"/>
        <end position="177"/>
    </location>
</feature>
<accession>A0A1S8NBL7</accession>
<dbReference type="GO" id="GO:0055085">
    <property type="term" value="P:transmembrane transport"/>
    <property type="evidence" value="ECO:0007669"/>
    <property type="project" value="InterPro"/>
</dbReference>
<keyword evidence="4" id="KW-1003">Cell membrane</keyword>
<evidence type="ECO:0000256" key="3">
    <source>
        <dbReference type="ARBA" id="ARBA00022448"/>
    </source>
</evidence>
<keyword evidence="7 8" id="KW-0472">Membrane</keyword>
<dbReference type="InterPro" id="IPR004776">
    <property type="entry name" value="Mem_transp_PIN-like"/>
</dbReference>
<evidence type="ECO:0000313" key="9">
    <source>
        <dbReference type="EMBL" id="OOM13867.1"/>
    </source>
</evidence>
<comment type="subcellular location">
    <subcellularLocation>
        <location evidence="1">Cell membrane</location>
        <topology evidence="1">Multi-pass membrane protein</topology>
    </subcellularLocation>
</comment>
<dbReference type="RefSeq" id="WP_077865245.1">
    <property type="nucleotide sequence ID" value="NZ_LZYZ01000003.1"/>
</dbReference>
<evidence type="ECO:0000256" key="8">
    <source>
        <dbReference type="SAM" id="Phobius"/>
    </source>
</evidence>
<evidence type="ECO:0000256" key="4">
    <source>
        <dbReference type="ARBA" id="ARBA00022475"/>
    </source>
</evidence>
<comment type="similarity">
    <text evidence="2">Belongs to the auxin efflux carrier (TC 2.A.69) family.</text>
</comment>
<feature type="transmembrane region" description="Helical" evidence="8">
    <location>
        <begin position="67"/>
        <end position="89"/>
    </location>
</feature>
<protein>
    <submittedName>
        <fullName evidence="9">Membrane transport protein</fullName>
    </submittedName>
</protein>
<proteinExistence type="inferred from homology"/>
<reference evidence="9 10" key="1">
    <citation type="submission" date="2016-05" db="EMBL/GenBank/DDBJ databases">
        <title>Microbial solvent formation.</title>
        <authorList>
            <person name="Poehlein A."/>
            <person name="Montoya Solano J.D."/>
            <person name="Flitsch S."/>
            <person name="Krabben P."/>
            <person name="Duerre P."/>
            <person name="Daniel R."/>
        </authorList>
    </citation>
    <scope>NUCLEOTIDE SEQUENCE [LARGE SCALE GENOMIC DNA]</scope>
    <source>
        <strain evidence="9 10">L1-8</strain>
    </source>
</reference>